<organism evidence="5 6">
    <name type="scientific">Hypsizygus marmoreus</name>
    <name type="common">White beech mushroom</name>
    <name type="synonym">Agaricus marmoreus</name>
    <dbReference type="NCBI Taxonomy" id="39966"/>
    <lineage>
        <taxon>Eukaryota</taxon>
        <taxon>Fungi</taxon>
        <taxon>Dikarya</taxon>
        <taxon>Basidiomycota</taxon>
        <taxon>Agaricomycotina</taxon>
        <taxon>Agaricomycetes</taxon>
        <taxon>Agaricomycetidae</taxon>
        <taxon>Agaricales</taxon>
        <taxon>Tricholomatineae</taxon>
        <taxon>Lyophyllaceae</taxon>
        <taxon>Hypsizygus</taxon>
    </lineage>
</organism>
<dbReference type="PANTHER" id="PTHR43918:SF4">
    <property type="entry name" value="CARBOXYLIC ESTER HYDROLASE"/>
    <property type="match status" value="1"/>
</dbReference>
<name>A0A369JBP4_HYPMA</name>
<dbReference type="Proteomes" id="UP000076154">
    <property type="component" value="Unassembled WGS sequence"/>
</dbReference>
<evidence type="ECO:0000256" key="1">
    <source>
        <dbReference type="ARBA" id="ARBA00005964"/>
    </source>
</evidence>
<dbReference type="STRING" id="39966.A0A369JBP4"/>
<feature type="region of interest" description="Disordered" evidence="3">
    <location>
        <begin position="17"/>
        <end position="45"/>
    </location>
</feature>
<dbReference type="OrthoDB" id="408631at2759"/>
<comment type="similarity">
    <text evidence="1">Belongs to the type-B carboxylesterase/lipase family.</text>
</comment>
<sequence>MPPLNLTCYILDADDGSVRTSPQARPRSPIPHTLDLPSQHRPPRPSVASLASRYIGLLDQELALQWVQKHITLLGGDPAKVSIWGECVGAGSVLQHVIAHNGRTTPPLFRAAITSSTFSPSQYKFDDRIPEALYSEVVAQTNCSSAANSLACLRDVDAGLLETVNVNIGTSGFFGTSVFVPVIDGIFITQRPIEALKQRNVNGMCIRIHSEL</sequence>
<dbReference type="Pfam" id="PF00135">
    <property type="entry name" value="COesterase"/>
    <property type="match status" value="1"/>
</dbReference>
<keyword evidence="6" id="KW-1185">Reference proteome</keyword>
<reference evidence="5" key="1">
    <citation type="submission" date="2018-04" db="EMBL/GenBank/DDBJ databases">
        <title>Whole genome sequencing of Hypsizygus marmoreus.</title>
        <authorList>
            <person name="Choi I.-G."/>
            <person name="Min B."/>
            <person name="Kim J.-G."/>
            <person name="Kim S."/>
            <person name="Oh Y.-L."/>
            <person name="Kong W.-S."/>
            <person name="Park H."/>
            <person name="Jeong J."/>
            <person name="Song E.-S."/>
        </authorList>
    </citation>
    <scope>NUCLEOTIDE SEQUENCE [LARGE SCALE GENOMIC DNA]</scope>
    <source>
        <strain evidence="5">51987-8</strain>
    </source>
</reference>
<accession>A0A369JBP4</accession>
<evidence type="ECO:0000313" key="5">
    <source>
        <dbReference type="EMBL" id="RDB16286.1"/>
    </source>
</evidence>
<dbReference type="InterPro" id="IPR050654">
    <property type="entry name" value="AChE-related_enzymes"/>
</dbReference>
<dbReference type="GO" id="GO:0052689">
    <property type="term" value="F:carboxylic ester hydrolase activity"/>
    <property type="evidence" value="ECO:0007669"/>
    <property type="project" value="TreeGrafter"/>
</dbReference>
<dbReference type="SUPFAM" id="SSF53474">
    <property type="entry name" value="alpha/beta-Hydrolases"/>
    <property type="match status" value="1"/>
</dbReference>
<comment type="caution">
    <text evidence="5">The sequence shown here is derived from an EMBL/GenBank/DDBJ whole genome shotgun (WGS) entry which is preliminary data.</text>
</comment>
<dbReference type="AlphaFoldDB" id="A0A369JBP4"/>
<evidence type="ECO:0000256" key="2">
    <source>
        <dbReference type="ARBA" id="ARBA00022801"/>
    </source>
</evidence>
<evidence type="ECO:0000256" key="3">
    <source>
        <dbReference type="SAM" id="MobiDB-lite"/>
    </source>
</evidence>
<protein>
    <submittedName>
        <fullName evidence="5">Lipase 5</fullName>
    </submittedName>
</protein>
<evidence type="ECO:0000259" key="4">
    <source>
        <dbReference type="Pfam" id="PF00135"/>
    </source>
</evidence>
<gene>
    <name evidence="5" type="primary">LIP5</name>
    <name evidence="5" type="ORF">Hypma_003045</name>
</gene>
<dbReference type="InParanoid" id="A0A369JBP4"/>
<dbReference type="PANTHER" id="PTHR43918">
    <property type="entry name" value="ACETYLCHOLINESTERASE"/>
    <property type="match status" value="1"/>
</dbReference>
<evidence type="ECO:0000313" key="6">
    <source>
        <dbReference type="Proteomes" id="UP000076154"/>
    </source>
</evidence>
<dbReference type="EMBL" id="LUEZ02000126">
    <property type="protein sequence ID" value="RDB16286.1"/>
    <property type="molecule type" value="Genomic_DNA"/>
</dbReference>
<feature type="domain" description="Carboxylesterase type B" evidence="4">
    <location>
        <begin position="55"/>
        <end position="200"/>
    </location>
</feature>
<proteinExistence type="inferred from homology"/>
<keyword evidence="2" id="KW-0378">Hydrolase</keyword>
<dbReference type="InterPro" id="IPR002018">
    <property type="entry name" value="CarbesteraseB"/>
</dbReference>
<dbReference type="InterPro" id="IPR029058">
    <property type="entry name" value="AB_hydrolase_fold"/>
</dbReference>
<dbReference type="Gene3D" id="3.40.50.1820">
    <property type="entry name" value="alpha/beta hydrolase"/>
    <property type="match status" value="1"/>
</dbReference>